<protein>
    <submittedName>
        <fullName evidence="1">Uncharacterized protein</fullName>
    </submittedName>
</protein>
<accession>L7CLA1</accession>
<dbReference type="PATRIC" id="fig|993516.3.peg.1098"/>
<reference evidence="1 2" key="1">
    <citation type="journal article" date="2013" name="Mar. Genomics">
        <title>Expression of sulfatases in Rhodopirellula baltica and the diversity of sulfatases in the genus Rhodopirellula.</title>
        <authorList>
            <person name="Wegner C.E."/>
            <person name="Richter-Heitmann T."/>
            <person name="Klindworth A."/>
            <person name="Klockow C."/>
            <person name="Richter M."/>
            <person name="Achstetter T."/>
            <person name="Glockner F.O."/>
            <person name="Harder J."/>
        </authorList>
    </citation>
    <scope>NUCLEOTIDE SEQUENCE [LARGE SCALE GENOMIC DNA]</scope>
    <source>
        <strain evidence="1 2">SWK14</strain>
    </source>
</reference>
<comment type="caution">
    <text evidence="1">The sequence shown here is derived from an EMBL/GenBank/DDBJ whole genome shotgun (WGS) entry which is preliminary data.</text>
</comment>
<dbReference type="AlphaFoldDB" id="L7CLA1"/>
<evidence type="ECO:0000313" key="2">
    <source>
        <dbReference type="Proteomes" id="UP000010959"/>
    </source>
</evidence>
<proteinExistence type="predicted"/>
<dbReference type="Proteomes" id="UP000010959">
    <property type="component" value="Unassembled WGS sequence"/>
</dbReference>
<organism evidence="1 2">
    <name type="scientific">Rhodopirellula baltica SWK14</name>
    <dbReference type="NCBI Taxonomy" id="993516"/>
    <lineage>
        <taxon>Bacteria</taxon>
        <taxon>Pseudomonadati</taxon>
        <taxon>Planctomycetota</taxon>
        <taxon>Planctomycetia</taxon>
        <taxon>Pirellulales</taxon>
        <taxon>Pirellulaceae</taxon>
        <taxon>Rhodopirellula</taxon>
    </lineage>
</organism>
<gene>
    <name evidence="1" type="ORF">RBSWK_01044</name>
</gene>
<dbReference type="EMBL" id="AMWG01000021">
    <property type="protein sequence ID" value="ELP35044.1"/>
    <property type="molecule type" value="Genomic_DNA"/>
</dbReference>
<name>L7CLA1_RHOBT</name>
<evidence type="ECO:0000313" key="1">
    <source>
        <dbReference type="EMBL" id="ELP35044.1"/>
    </source>
</evidence>
<sequence>MNAGGLSEGTRLEFSLLVTSSVAPSGLLLGRCELIRIGSFTRGEKLAVVLVRRCAAFICG</sequence>